<dbReference type="EMBL" id="JAANBB010000004">
    <property type="protein sequence ID" value="KAF7557631.1"/>
    <property type="molecule type" value="Genomic_DNA"/>
</dbReference>
<sequence length="386" mass="42957">MNSTSNYPPGTKFWETPDWAGGTQAKLNIALIVISGCLLAIRLYVRGFMTKSLGVDDLVASLAYCVITTQSGFNIHLKDCGSGAHMELIPEPLLLKFFEGLQNLNLLYFWGVGLDRLAVLAFLPRLSKDKIFLLLVYIISGMVLVSTIICFFIRLFHCKPVKDGWLPPLASLDCLPQSNMDMMMTGHGVLGIIFDLMLMALPIWVIYKKMLWSRKTIQVIAVFSVGIFVVITGIIRLYYIRTMDWGTDSTFKMATIGVWTDLESHVGFWCGCFPSLQPIIRTVAFKLGLRSALNSYPTGKPTNNSKGLSSASAAIRSKGGYLRNGSGIDVDADTRDVNNSQEGIMPSTNSYEMGKYGEIYKETTVTIHVKDHDSKQNQREESWADI</sequence>
<reference evidence="8" key="1">
    <citation type="submission" date="2020-03" db="EMBL/GenBank/DDBJ databases">
        <title>Draft Genome Sequence of Cylindrodendrum hubeiense.</title>
        <authorList>
            <person name="Buettner E."/>
            <person name="Kellner H."/>
        </authorList>
    </citation>
    <scope>NUCLEOTIDE SEQUENCE</scope>
    <source>
        <strain evidence="8">IHI 201604</strain>
    </source>
</reference>
<evidence type="ECO:0000256" key="5">
    <source>
        <dbReference type="ARBA" id="ARBA00038359"/>
    </source>
</evidence>
<feature type="transmembrane region" description="Helical" evidence="6">
    <location>
        <begin position="188"/>
        <end position="207"/>
    </location>
</feature>
<evidence type="ECO:0000256" key="3">
    <source>
        <dbReference type="ARBA" id="ARBA00022989"/>
    </source>
</evidence>
<evidence type="ECO:0000313" key="8">
    <source>
        <dbReference type="EMBL" id="KAF7557631.1"/>
    </source>
</evidence>
<name>A0A9P5HMM2_9HYPO</name>
<proteinExistence type="inferred from homology"/>
<dbReference type="PANTHER" id="PTHR33048">
    <property type="entry name" value="PTH11-LIKE INTEGRAL MEMBRANE PROTEIN (AFU_ORTHOLOGUE AFUA_5G11245)"/>
    <property type="match status" value="1"/>
</dbReference>
<feature type="domain" description="Rhodopsin" evidence="7">
    <location>
        <begin position="41"/>
        <end position="281"/>
    </location>
</feature>
<evidence type="ECO:0000256" key="2">
    <source>
        <dbReference type="ARBA" id="ARBA00022692"/>
    </source>
</evidence>
<evidence type="ECO:0000256" key="1">
    <source>
        <dbReference type="ARBA" id="ARBA00004141"/>
    </source>
</evidence>
<evidence type="ECO:0000256" key="4">
    <source>
        <dbReference type="ARBA" id="ARBA00023136"/>
    </source>
</evidence>
<feature type="transmembrane region" description="Helical" evidence="6">
    <location>
        <begin position="219"/>
        <end position="239"/>
    </location>
</feature>
<dbReference type="Proteomes" id="UP000722485">
    <property type="component" value="Unassembled WGS sequence"/>
</dbReference>
<evidence type="ECO:0000259" key="7">
    <source>
        <dbReference type="Pfam" id="PF20684"/>
    </source>
</evidence>
<dbReference type="GO" id="GO:0016020">
    <property type="term" value="C:membrane"/>
    <property type="evidence" value="ECO:0007669"/>
    <property type="project" value="UniProtKB-SubCell"/>
</dbReference>
<evidence type="ECO:0000256" key="6">
    <source>
        <dbReference type="SAM" id="Phobius"/>
    </source>
</evidence>
<dbReference type="OrthoDB" id="5413793at2759"/>
<keyword evidence="2 6" id="KW-0812">Transmembrane</keyword>
<dbReference type="Pfam" id="PF20684">
    <property type="entry name" value="Fung_rhodopsin"/>
    <property type="match status" value="1"/>
</dbReference>
<keyword evidence="4 6" id="KW-0472">Membrane</keyword>
<dbReference type="InterPro" id="IPR052337">
    <property type="entry name" value="SAT4-like"/>
</dbReference>
<comment type="subcellular location">
    <subcellularLocation>
        <location evidence="1">Membrane</location>
        <topology evidence="1">Multi-pass membrane protein</topology>
    </subcellularLocation>
</comment>
<keyword evidence="9" id="KW-1185">Reference proteome</keyword>
<accession>A0A9P5HMM2</accession>
<dbReference type="AlphaFoldDB" id="A0A9P5HMM2"/>
<dbReference type="InterPro" id="IPR049326">
    <property type="entry name" value="Rhodopsin_dom_fungi"/>
</dbReference>
<gene>
    <name evidence="8" type="ORF">G7Z17_g580</name>
</gene>
<feature type="transmembrane region" description="Helical" evidence="6">
    <location>
        <begin position="27"/>
        <end position="45"/>
    </location>
</feature>
<comment type="caution">
    <text evidence="8">The sequence shown here is derived from an EMBL/GenBank/DDBJ whole genome shotgun (WGS) entry which is preliminary data.</text>
</comment>
<protein>
    <recommendedName>
        <fullName evidence="7">Rhodopsin domain-containing protein</fullName>
    </recommendedName>
</protein>
<dbReference type="PANTHER" id="PTHR33048:SF129">
    <property type="entry name" value="INTEGRAL MEMBRANE PROTEIN-RELATED"/>
    <property type="match status" value="1"/>
</dbReference>
<keyword evidence="3 6" id="KW-1133">Transmembrane helix</keyword>
<organism evidence="8 9">
    <name type="scientific">Cylindrodendrum hubeiense</name>
    <dbReference type="NCBI Taxonomy" id="595255"/>
    <lineage>
        <taxon>Eukaryota</taxon>
        <taxon>Fungi</taxon>
        <taxon>Dikarya</taxon>
        <taxon>Ascomycota</taxon>
        <taxon>Pezizomycotina</taxon>
        <taxon>Sordariomycetes</taxon>
        <taxon>Hypocreomycetidae</taxon>
        <taxon>Hypocreales</taxon>
        <taxon>Nectriaceae</taxon>
        <taxon>Cylindrodendrum</taxon>
    </lineage>
</organism>
<feature type="transmembrane region" description="Helical" evidence="6">
    <location>
        <begin position="131"/>
        <end position="156"/>
    </location>
</feature>
<evidence type="ECO:0000313" key="9">
    <source>
        <dbReference type="Proteomes" id="UP000722485"/>
    </source>
</evidence>
<comment type="similarity">
    <text evidence="5">Belongs to the SAT4 family.</text>
</comment>